<organism evidence="1 2">
    <name type="scientific">Ambispora leptoticha</name>
    <dbReference type="NCBI Taxonomy" id="144679"/>
    <lineage>
        <taxon>Eukaryota</taxon>
        <taxon>Fungi</taxon>
        <taxon>Fungi incertae sedis</taxon>
        <taxon>Mucoromycota</taxon>
        <taxon>Glomeromycotina</taxon>
        <taxon>Glomeromycetes</taxon>
        <taxon>Archaeosporales</taxon>
        <taxon>Ambisporaceae</taxon>
        <taxon>Ambispora</taxon>
    </lineage>
</organism>
<name>A0A9N9FIU2_9GLOM</name>
<evidence type="ECO:0000313" key="2">
    <source>
        <dbReference type="Proteomes" id="UP000789508"/>
    </source>
</evidence>
<comment type="caution">
    <text evidence="1">The sequence shown here is derived from an EMBL/GenBank/DDBJ whole genome shotgun (WGS) entry which is preliminary data.</text>
</comment>
<dbReference type="OrthoDB" id="2380798at2759"/>
<dbReference type="Proteomes" id="UP000789508">
    <property type="component" value="Unassembled WGS sequence"/>
</dbReference>
<evidence type="ECO:0000313" key="1">
    <source>
        <dbReference type="EMBL" id="CAG8536072.1"/>
    </source>
</evidence>
<keyword evidence="2" id="KW-1185">Reference proteome</keyword>
<gene>
    <name evidence="1" type="ORF">ALEPTO_LOCUS5176</name>
</gene>
<proteinExistence type="predicted"/>
<dbReference type="EMBL" id="CAJVPS010001386">
    <property type="protein sequence ID" value="CAG8536072.1"/>
    <property type="molecule type" value="Genomic_DNA"/>
</dbReference>
<dbReference type="AlphaFoldDB" id="A0A9N9FIU2"/>
<protein>
    <submittedName>
        <fullName evidence="1">8051_t:CDS:1</fullName>
    </submittedName>
</protein>
<sequence length="63" mass="7155">HMLALVFEWNDAGSMMSPLLPKLRNGVAGQNKAAIIANLVANGAKNYNVIFTFPEWRRHWNME</sequence>
<reference evidence="1" key="1">
    <citation type="submission" date="2021-06" db="EMBL/GenBank/DDBJ databases">
        <authorList>
            <person name="Kallberg Y."/>
            <person name="Tangrot J."/>
            <person name="Rosling A."/>
        </authorList>
    </citation>
    <scope>NUCLEOTIDE SEQUENCE</scope>
    <source>
        <strain evidence="1">FL130A</strain>
    </source>
</reference>
<accession>A0A9N9FIU2</accession>
<feature type="non-terminal residue" evidence="1">
    <location>
        <position position="1"/>
    </location>
</feature>